<dbReference type="Pfam" id="PF00078">
    <property type="entry name" value="RVT_1"/>
    <property type="match status" value="1"/>
</dbReference>
<name>A0A226EI83_FOLCA</name>
<dbReference type="PROSITE" id="PS00216">
    <property type="entry name" value="SUGAR_TRANSPORT_1"/>
    <property type="match status" value="1"/>
</dbReference>
<feature type="transmembrane region" description="Helical" evidence="6">
    <location>
        <begin position="952"/>
        <end position="969"/>
    </location>
</feature>
<dbReference type="PANTHER" id="PTHR48021:SF1">
    <property type="entry name" value="GH07001P-RELATED"/>
    <property type="match status" value="1"/>
</dbReference>
<dbReference type="AlphaFoldDB" id="A0A226EI83"/>
<dbReference type="Gene3D" id="1.20.1250.20">
    <property type="entry name" value="MFS general substrate transporter like domains"/>
    <property type="match status" value="2"/>
</dbReference>
<protein>
    <submittedName>
        <fullName evidence="9">Facilitated trehalose transporter Tret1-2</fullName>
    </submittedName>
</protein>
<keyword evidence="5" id="KW-0175">Coiled coil</keyword>
<dbReference type="InterPro" id="IPR020846">
    <property type="entry name" value="MFS_dom"/>
</dbReference>
<feature type="transmembrane region" description="Helical" evidence="6">
    <location>
        <begin position="198"/>
        <end position="217"/>
    </location>
</feature>
<comment type="caution">
    <text evidence="9">The sequence shown here is derived from an EMBL/GenBank/DDBJ whole genome shotgun (WGS) entry which is preliminary data.</text>
</comment>
<comment type="subcellular location">
    <subcellularLocation>
        <location evidence="1">Membrane</location>
        <topology evidence="1">Multi-pass membrane protein</topology>
    </subcellularLocation>
</comment>
<feature type="domain" description="Reverse transcriptase" evidence="8">
    <location>
        <begin position="601"/>
        <end position="801"/>
    </location>
</feature>
<keyword evidence="4 6" id="KW-0472">Membrane</keyword>
<dbReference type="EMBL" id="LNIX01000004">
    <property type="protein sequence ID" value="OXA56451.1"/>
    <property type="molecule type" value="Genomic_DNA"/>
</dbReference>
<keyword evidence="3 6" id="KW-1133">Transmembrane helix</keyword>
<accession>A0A226EI83</accession>
<dbReference type="InterPro" id="IPR005828">
    <property type="entry name" value="MFS_sugar_transport-like"/>
</dbReference>
<evidence type="ECO:0000259" key="7">
    <source>
        <dbReference type="PROSITE" id="PS50850"/>
    </source>
</evidence>
<evidence type="ECO:0000313" key="10">
    <source>
        <dbReference type="Proteomes" id="UP000198287"/>
    </source>
</evidence>
<dbReference type="GO" id="GO:0071897">
    <property type="term" value="P:DNA biosynthetic process"/>
    <property type="evidence" value="ECO:0007669"/>
    <property type="project" value="UniProtKB-ARBA"/>
</dbReference>
<feature type="transmembrane region" description="Helical" evidence="6">
    <location>
        <begin position="852"/>
        <end position="873"/>
    </location>
</feature>
<feature type="transmembrane region" description="Helical" evidence="6">
    <location>
        <begin position="113"/>
        <end position="136"/>
    </location>
</feature>
<evidence type="ECO:0000256" key="4">
    <source>
        <dbReference type="ARBA" id="ARBA00023136"/>
    </source>
</evidence>
<dbReference type="InterPro" id="IPR036259">
    <property type="entry name" value="MFS_trans_sf"/>
</dbReference>
<dbReference type="InterPro" id="IPR000477">
    <property type="entry name" value="RT_dom"/>
</dbReference>
<dbReference type="InterPro" id="IPR050549">
    <property type="entry name" value="MFS_Trehalose_Transporter"/>
</dbReference>
<sequence>MASGGQSNLEVGLQVPLPTLPRKKKSSVYVYTRFPEINDNEEGDDDDGDEEEIEYADLKGRPVHRRTQLLGALAANMGALALGTVLSWPAVALPNLRVDPDFTGNLTTSQESWIGSIVSLGAVAAGPVGGVGIELFGRRKAMLVCSVPFFMGWMLIHFASSVSHILVGRFVTGFFAGTFAVAAPIFTGEVTDAGIRGAVGSTFDMMISLGILFIYVVGTFVSWRVQALICSVVPVVIFLLMLVVPESPVYLVKKGRMSEGAEALMRYRGATRIQQIQTEFEEMSEAENSLEARLQKQEEALEALKSIPQIIAELKSSLESQGADNKRKSTWSLGLSDEEDDSNQDEINALIGKNPSTDDELQLQEVNELLNDIEKQSDLGPSIMENVAQSFAKTINRPLSKETKAKLREAIKIPENCKDFSAPKINNEIWRIIPSHARLSDVKSQQNQQALGCGMSALALISNMALQHKKDLPKELLAAIIKTSLDASNIMGDQFQQIIRMVIWVRPERKSEDIKSYLKLNQKHISKHIWHFKLQSPVPSIPRERAVSPKQLSTKFQLPAGVENKSTIQANKELNNNSVRVKADSEINSIEESIQKMLKSAAIIPCDNEMGQFVSTVFTVPKPDGTRRPILNLKKLNEFMESPHFKMETIKTATELISNQCFMAVVDLRDAYHAISISERSQKYLKFRWKGKLYKYTCLPFGLSLAPFLYTKLTKPVVAKLRVQGILLSLPSDKTEAIINKCKQAQACKTMTIQKLAELVGSLVAAVPAVRYGLLYTRQFEMEKMANEACVQEGSWVGGFSTVRRRMCEPWILLPVGIGFCIFAFQVISGLDPVLVYTVDIFHMAGAQLDEYTSTIIIGTMQTLAGVVAASLVERCGRRVLLLVSEGAMVVALGMLGVYFYLKEANGGVMPVGLGWLPVTSLAVYVLSYSVGMGPVGYTLMGEILPLQVKGLAGCILTSAKWFMSFLVTKFFQDLLFALGSAGCFWLFGAFCAAGFIFVAAFVPETKGRSLDEIQQEFRLRFSAPTNSPDESEPLLLPVGISGRYPGSSSRTVMDTISESSQKLREKYAAIV</sequence>
<feature type="transmembrane region" description="Helical" evidence="6">
    <location>
        <begin position="223"/>
        <end position="244"/>
    </location>
</feature>
<dbReference type="PROSITE" id="PS50850">
    <property type="entry name" value="MFS"/>
    <property type="match status" value="1"/>
</dbReference>
<dbReference type="GO" id="GO:0016020">
    <property type="term" value="C:membrane"/>
    <property type="evidence" value="ECO:0007669"/>
    <property type="project" value="UniProtKB-SubCell"/>
</dbReference>
<dbReference type="Proteomes" id="UP000198287">
    <property type="component" value="Unassembled WGS sequence"/>
</dbReference>
<evidence type="ECO:0000256" key="1">
    <source>
        <dbReference type="ARBA" id="ARBA00004141"/>
    </source>
</evidence>
<feature type="transmembrane region" description="Helical" evidence="6">
    <location>
        <begin position="69"/>
        <end position="93"/>
    </location>
</feature>
<dbReference type="SUPFAM" id="SSF103473">
    <property type="entry name" value="MFS general substrate transporter"/>
    <property type="match status" value="2"/>
</dbReference>
<evidence type="ECO:0000259" key="8">
    <source>
        <dbReference type="PROSITE" id="PS50878"/>
    </source>
</evidence>
<dbReference type="InterPro" id="IPR043502">
    <property type="entry name" value="DNA/RNA_pol_sf"/>
</dbReference>
<dbReference type="Gene3D" id="3.30.70.270">
    <property type="match status" value="1"/>
</dbReference>
<evidence type="ECO:0000256" key="5">
    <source>
        <dbReference type="SAM" id="Coils"/>
    </source>
</evidence>
<reference evidence="9 10" key="1">
    <citation type="submission" date="2015-12" db="EMBL/GenBank/DDBJ databases">
        <title>The genome of Folsomia candida.</title>
        <authorList>
            <person name="Faddeeva A."/>
            <person name="Derks M.F."/>
            <person name="Anvar Y."/>
            <person name="Smit S."/>
            <person name="Van Straalen N."/>
            <person name="Roelofs D."/>
        </authorList>
    </citation>
    <scope>NUCLEOTIDE SEQUENCE [LARGE SCALE GENOMIC DNA]</scope>
    <source>
        <strain evidence="9 10">VU population</strain>
        <tissue evidence="9">Whole body</tissue>
    </source>
</reference>
<feature type="transmembrane region" description="Helical" evidence="6">
    <location>
        <begin position="759"/>
        <end position="777"/>
    </location>
</feature>
<dbReference type="PROSITE" id="PS00217">
    <property type="entry name" value="SUGAR_TRANSPORT_2"/>
    <property type="match status" value="1"/>
</dbReference>
<dbReference type="OMA" id="PQAKYTD"/>
<dbReference type="Gene3D" id="3.10.10.10">
    <property type="entry name" value="HIV Type 1 Reverse Transcriptase, subunit A, domain 1"/>
    <property type="match status" value="1"/>
</dbReference>
<proteinExistence type="predicted"/>
<dbReference type="Pfam" id="PF00083">
    <property type="entry name" value="Sugar_tr"/>
    <property type="match status" value="2"/>
</dbReference>
<evidence type="ECO:0000256" key="3">
    <source>
        <dbReference type="ARBA" id="ARBA00022989"/>
    </source>
</evidence>
<feature type="transmembrane region" description="Helical" evidence="6">
    <location>
        <begin position="975"/>
        <end position="1003"/>
    </location>
</feature>
<feature type="transmembrane region" description="Helical" evidence="6">
    <location>
        <begin position="811"/>
        <end position="832"/>
    </location>
</feature>
<keyword evidence="2 6" id="KW-0812">Transmembrane</keyword>
<feature type="domain" description="Major facilitator superfamily (MFS) profile" evidence="7">
    <location>
        <begin position="67"/>
        <end position="1007"/>
    </location>
</feature>
<evidence type="ECO:0000313" key="9">
    <source>
        <dbReference type="EMBL" id="OXA56451.1"/>
    </source>
</evidence>
<dbReference type="GO" id="GO:0022857">
    <property type="term" value="F:transmembrane transporter activity"/>
    <property type="evidence" value="ECO:0007669"/>
    <property type="project" value="InterPro"/>
</dbReference>
<organism evidence="9 10">
    <name type="scientific">Folsomia candida</name>
    <name type="common">Springtail</name>
    <dbReference type="NCBI Taxonomy" id="158441"/>
    <lineage>
        <taxon>Eukaryota</taxon>
        <taxon>Metazoa</taxon>
        <taxon>Ecdysozoa</taxon>
        <taxon>Arthropoda</taxon>
        <taxon>Hexapoda</taxon>
        <taxon>Collembola</taxon>
        <taxon>Entomobryomorpha</taxon>
        <taxon>Isotomoidea</taxon>
        <taxon>Isotomidae</taxon>
        <taxon>Proisotominae</taxon>
        <taxon>Folsomia</taxon>
    </lineage>
</organism>
<dbReference type="SUPFAM" id="SSF56672">
    <property type="entry name" value="DNA/RNA polymerases"/>
    <property type="match status" value="1"/>
</dbReference>
<evidence type="ECO:0000256" key="2">
    <source>
        <dbReference type="ARBA" id="ARBA00022692"/>
    </source>
</evidence>
<dbReference type="PANTHER" id="PTHR48021">
    <property type="match status" value="1"/>
</dbReference>
<evidence type="ECO:0000256" key="6">
    <source>
        <dbReference type="SAM" id="Phobius"/>
    </source>
</evidence>
<dbReference type="InterPro" id="IPR043128">
    <property type="entry name" value="Rev_trsase/Diguanyl_cyclase"/>
</dbReference>
<gene>
    <name evidence="9" type="ORF">Fcan01_08927</name>
</gene>
<dbReference type="OrthoDB" id="6612291at2759"/>
<feature type="coiled-coil region" evidence="5">
    <location>
        <begin position="273"/>
        <end position="307"/>
    </location>
</feature>
<dbReference type="InterPro" id="IPR005829">
    <property type="entry name" value="Sugar_transporter_CS"/>
</dbReference>
<keyword evidence="10" id="KW-1185">Reference proteome</keyword>
<feature type="transmembrane region" description="Helical" evidence="6">
    <location>
        <begin position="166"/>
        <end position="186"/>
    </location>
</feature>
<dbReference type="PROSITE" id="PS50878">
    <property type="entry name" value="RT_POL"/>
    <property type="match status" value="1"/>
</dbReference>
<feature type="transmembrane region" description="Helical" evidence="6">
    <location>
        <begin position="880"/>
        <end position="902"/>
    </location>
</feature>